<dbReference type="NCBIfam" id="NF009512">
    <property type="entry name" value="PRK12872.1-1"/>
    <property type="match status" value="1"/>
</dbReference>
<dbReference type="InterPro" id="IPR000537">
    <property type="entry name" value="UbiA_prenyltransferase"/>
</dbReference>
<keyword evidence="5 6" id="KW-0472">Membrane</keyword>
<dbReference type="GO" id="GO:0016020">
    <property type="term" value="C:membrane"/>
    <property type="evidence" value="ECO:0007669"/>
    <property type="project" value="UniProtKB-SubCell"/>
</dbReference>
<feature type="transmembrane region" description="Helical" evidence="6">
    <location>
        <begin position="57"/>
        <end position="76"/>
    </location>
</feature>
<dbReference type="STRING" id="178355.SAMN04488062_104101"/>
<evidence type="ECO:0000256" key="1">
    <source>
        <dbReference type="ARBA" id="ARBA00004141"/>
    </source>
</evidence>
<name>A0A1G7ZKQ1_9FLAO</name>
<dbReference type="EMBL" id="FNDB01000004">
    <property type="protein sequence ID" value="SDH09264.1"/>
    <property type="molecule type" value="Genomic_DNA"/>
</dbReference>
<dbReference type="AlphaFoldDB" id="A0A1G7ZKQ1"/>
<dbReference type="Gene3D" id="1.10.357.140">
    <property type="entry name" value="UbiA prenyltransferase"/>
    <property type="match status" value="1"/>
</dbReference>
<keyword evidence="2" id="KW-1003">Cell membrane</keyword>
<evidence type="ECO:0000256" key="2">
    <source>
        <dbReference type="ARBA" id="ARBA00022475"/>
    </source>
</evidence>
<evidence type="ECO:0000256" key="6">
    <source>
        <dbReference type="SAM" id="Phobius"/>
    </source>
</evidence>
<dbReference type="PANTHER" id="PTHR42723:SF1">
    <property type="entry name" value="CHLOROPHYLL SYNTHASE, CHLOROPLASTIC"/>
    <property type="match status" value="1"/>
</dbReference>
<dbReference type="Gene3D" id="1.20.120.1780">
    <property type="entry name" value="UbiA prenyltransferase"/>
    <property type="match status" value="1"/>
</dbReference>
<feature type="transmembrane region" description="Helical" evidence="6">
    <location>
        <begin position="241"/>
        <end position="258"/>
    </location>
</feature>
<protein>
    <submittedName>
        <fullName evidence="7">4-hydroxybenzoate polyprenyltransferase</fullName>
    </submittedName>
</protein>
<feature type="transmembrane region" description="Helical" evidence="6">
    <location>
        <begin position="105"/>
        <end position="123"/>
    </location>
</feature>
<feature type="transmembrane region" description="Helical" evidence="6">
    <location>
        <begin position="129"/>
        <end position="146"/>
    </location>
</feature>
<gene>
    <name evidence="7" type="ORF">SAMN04488062_104101</name>
</gene>
<feature type="transmembrane region" description="Helical" evidence="6">
    <location>
        <begin position="24"/>
        <end position="45"/>
    </location>
</feature>
<dbReference type="Pfam" id="PF01040">
    <property type="entry name" value="UbiA"/>
    <property type="match status" value="1"/>
</dbReference>
<feature type="transmembrane region" description="Helical" evidence="6">
    <location>
        <begin position="158"/>
        <end position="178"/>
    </location>
</feature>
<dbReference type="InterPro" id="IPR050475">
    <property type="entry name" value="Prenyltransferase_related"/>
</dbReference>
<feature type="transmembrane region" description="Helical" evidence="6">
    <location>
        <begin position="190"/>
        <end position="208"/>
    </location>
</feature>
<evidence type="ECO:0000313" key="8">
    <source>
        <dbReference type="Proteomes" id="UP000199274"/>
    </source>
</evidence>
<feature type="transmembrane region" description="Helical" evidence="6">
    <location>
        <begin position="264"/>
        <end position="288"/>
    </location>
</feature>
<accession>A0A1G7ZKQ1</accession>
<dbReference type="InterPro" id="IPR044878">
    <property type="entry name" value="UbiA_sf"/>
</dbReference>
<dbReference type="GO" id="GO:0016765">
    <property type="term" value="F:transferase activity, transferring alkyl or aryl (other than methyl) groups"/>
    <property type="evidence" value="ECO:0007669"/>
    <property type="project" value="InterPro"/>
</dbReference>
<evidence type="ECO:0000256" key="5">
    <source>
        <dbReference type="ARBA" id="ARBA00023136"/>
    </source>
</evidence>
<sequence>MFDLNKTIDYPRTTHKLFMNFLKLIRYQNLLMLAFMQLIFRYGFFKIQNVPLALTDWQYWLLVLSTVLLAAGGYIINNIFDQDTDNNNNPNSVIVGKSISENQAYNLYGIVTVAGVLIGFYLSNMIQKPGFASLFILIAAALYLYASSLKQMMLIGNIIVALLLSFSVLIIGFFDLYPAAGIDKPQQMRIFFSILLDYAIFAFMINLLREIVKDIEDIQGDYNQGMNTLPIAIGKSKTAKIVCVLSLIPLSFILYYINKYLIEVVFVTVYLLVFVVGPLLFFTIKIWTATSKKEFHNLSSLLKLILFFGILSVVVISLNIKYNA</sequence>
<evidence type="ECO:0000256" key="3">
    <source>
        <dbReference type="ARBA" id="ARBA00022692"/>
    </source>
</evidence>
<proteinExistence type="predicted"/>
<keyword evidence="3 6" id="KW-0812">Transmembrane</keyword>
<feature type="transmembrane region" description="Helical" evidence="6">
    <location>
        <begin position="300"/>
        <end position="320"/>
    </location>
</feature>
<evidence type="ECO:0000313" key="7">
    <source>
        <dbReference type="EMBL" id="SDH09264.1"/>
    </source>
</evidence>
<evidence type="ECO:0000256" key="4">
    <source>
        <dbReference type="ARBA" id="ARBA00022989"/>
    </source>
</evidence>
<organism evidence="7 8">
    <name type="scientific">Flavobacterium omnivorum</name>
    <dbReference type="NCBI Taxonomy" id="178355"/>
    <lineage>
        <taxon>Bacteria</taxon>
        <taxon>Pseudomonadati</taxon>
        <taxon>Bacteroidota</taxon>
        <taxon>Flavobacteriia</taxon>
        <taxon>Flavobacteriales</taxon>
        <taxon>Flavobacteriaceae</taxon>
        <taxon>Flavobacterium</taxon>
    </lineage>
</organism>
<dbReference type="CDD" id="cd13961">
    <property type="entry name" value="PT_UbiA_DGGGPS"/>
    <property type="match status" value="1"/>
</dbReference>
<keyword evidence="8" id="KW-1185">Reference proteome</keyword>
<comment type="subcellular location">
    <subcellularLocation>
        <location evidence="1">Membrane</location>
        <topology evidence="1">Multi-pass membrane protein</topology>
    </subcellularLocation>
</comment>
<dbReference type="Proteomes" id="UP000199274">
    <property type="component" value="Unassembled WGS sequence"/>
</dbReference>
<reference evidence="8" key="1">
    <citation type="submission" date="2016-10" db="EMBL/GenBank/DDBJ databases">
        <authorList>
            <person name="Varghese N."/>
            <person name="Submissions S."/>
        </authorList>
    </citation>
    <scope>NUCLEOTIDE SEQUENCE [LARGE SCALE GENOMIC DNA]</scope>
    <source>
        <strain evidence="8">CGMCC 1.2747</strain>
    </source>
</reference>
<keyword evidence="7" id="KW-0808">Transferase</keyword>
<dbReference type="PANTHER" id="PTHR42723">
    <property type="entry name" value="CHLOROPHYLL SYNTHASE"/>
    <property type="match status" value="1"/>
</dbReference>
<keyword evidence="4 6" id="KW-1133">Transmembrane helix</keyword>